<dbReference type="EMBL" id="CM007647">
    <property type="protein sequence ID" value="ONM03908.1"/>
    <property type="molecule type" value="Genomic_DNA"/>
</dbReference>
<sequence>MIGGEGNPYYLQNQLFHHGHAALHGMEGGGFHAIEPPPASDSAADALLYNLSVLRDKVQQLQPLVGLALAHDGPGPVAAAPGAGAAIQEIIAAASSMMYAFQQLCGHGHGHGGAATASANNAAQQATQQGGANIVAVADNHGRMADTAATFGDHHQHQQAPVTDHVMQQQWQQQQHHCYGGGYGRRIHDSKMTPVAAAVAMPSSSHSKPMTTAVAGMAKEEVAAGTIIQLEAAELLAKYTHYCQVCGKGFKRDANLRMHMRAHGDEYKSSAALANPAKAAVVRNATAAPSSGAATTRSLYSCPHEGCRWNRKHAKFQPLKSVICAKNHYKRSHCPKMYVCNRCNRKHFSVLSDLRTHEKHCGDHRWLCSCGTSFSRKDKLIGHLALFSGHQPAVPLDRQANGGDRRSSSMSPWTTQLGT</sequence>
<proteinExistence type="predicted"/>
<dbReference type="AlphaFoldDB" id="A0A1D6KM37"/>
<dbReference type="PROSITE" id="PS00028">
    <property type="entry name" value="ZINC_FINGER_C2H2_1"/>
    <property type="match status" value="1"/>
</dbReference>
<name>A0A1D6KM37_MAIZE</name>
<dbReference type="InParanoid" id="A0A1D6KM37"/>
<organism evidence="10">
    <name type="scientific">Zea mays</name>
    <name type="common">Maize</name>
    <dbReference type="NCBI Taxonomy" id="4577"/>
    <lineage>
        <taxon>Eukaryota</taxon>
        <taxon>Viridiplantae</taxon>
        <taxon>Streptophyta</taxon>
        <taxon>Embryophyta</taxon>
        <taxon>Tracheophyta</taxon>
        <taxon>Spermatophyta</taxon>
        <taxon>Magnoliopsida</taxon>
        <taxon>Liliopsida</taxon>
        <taxon>Poales</taxon>
        <taxon>Poaceae</taxon>
        <taxon>PACMAD clade</taxon>
        <taxon>Panicoideae</taxon>
        <taxon>Andropogonodae</taxon>
        <taxon>Andropogoneae</taxon>
        <taxon>Tripsacinae</taxon>
        <taxon>Zea</taxon>
    </lineage>
</organism>
<evidence type="ECO:0000256" key="1">
    <source>
        <dbReference type="ARBA" id="ARBA00004123"/>
    </source>
</evidence>
<dbReference type="Pfam" id="PF23118">
    <property type="entry name" value="zf-C2H2_STOP2_C"/>
    <property type="match status" value="1"/>
</dbReference>
<dbReference type="Gene3D" id="3.30.160.60">
    <property type="entry name" value="Classic Zinc Finger"/>
    <property type="match status" value="1"/>
</dbReference>
<evidence type="ECO:0000313" key="10">
    <source>
        <dbReference type="EMBL" id="ONM03908.1"/>
    </source>
</evidence>
<feature type="compositionally biased region" description="Polar residues" evidence="9">
    <location>
        <begin position="408"/>
        <end position="419"/>
    </location>
</feature>
<keyword evidence="8" id="KW-0539">Nucleus</keyword>
<keyword evidence="2" id="KW-0479">Metal-binding</keyword>
<evidence type="ECO:0000256" key="7">
    <source>
        <dbReference type="ARBA" id="ARBA00023163"/>
    </source>
</evidence>
<dbReference type="OMA" id="MEDHEAD"/>
<accession>A0A1D6KM37</accession>
<dbReference type="InterPro" id="IPR059161">
    <property type="entry name" value="Znf-C2H2_STOP1/2_3rd"/>
</dbReference>
<dbReference type="STRING" id="4577.A0A1D6KM37"/>
<keyword evidence="3" id="KW-0677">Repeat</keyword>
<protein>
    <submittedName>
        <fullName evidence="10">C2H2 and C2HC zinc fingers superfamily protein</fullName>
    </submittedName>
</protein>
<keyword evidence="6" id="KW-0805">Transcription regulation</keyword>
<evidence type="ECO:0000256" key="5">
    <source>
        <dbReference type="ARBA" id="ARBA00022833"/>
    </source>
</evidence>
<keyword evidence="5" id="KW-0862">Zinc</keyword>
<feature type="region of interest" description="Disordered" evidence="9">
    <location>
        <begin position="395"/>
        <end position="419"/>
    </location>
</feature>
<dbReference type="GO" id="GO:0008270">
    <property type="term" value="F:zinc ion binding"/>
    <property type="evidence" value="ECO:0007669"/>
    <property type="project" value="UniProtKB-KW"/>
</dbReference>
<dbReference type="GO" id="GO:0010447">
    <property type="term" value="P:response to acidic pH"/>
    <property type="evidence" value="ECO:0007669"/>
    <property type="project" value="InterPro"/>
</dbReference>
<dbReference type="InterPro" id="IPR058196">
    <property type="entry name" value="zf-C2H2_STOP1/2_C"/>
</dbReference>
<evidence type="ECO:0000256" key="8">
    <source>
        <dbReference type="ARBA" id="ARBA00023242"/>
    </source>
</evidence>
<evidence type="ECO:0000256" key="3">
    <source>
        <dbReference type="ARBA" id="ARBA00022737"/>
    </source>
</evidence>
<dbReference type="FunFam" id="3.30.160.60:FF:000145">
    <property type="entry name" value="Zinc finger protein 574"/>
    <property type="match status" value="1"/>
</dbReference>
<dbReference type="SUPFAM" id="SSF57667">
    <property type="entry name" value="beta-beta-alpha zinc fingers"/>
    <property type="match status" value="1"/>
</dbReference>
<dbReference type="PROSITE" id="PS50157">
    <property type="entry name" value="ZINC_FINGER_C2H2_2"/>
    <property type="match status" value="1"/>
</dbReference>
<evidence type="ECO:0000256" key="2">
    <source>
        <dbReference type="ARBA" id="ARBA00022723"/>
    </source>
</evidence>
<dbReference type="FunCoup" id="A0A1D6KM37">
    <property type="interactions" value="138"/>
</dbReference>
<keyword evidence="7" id="KW-0804">Transcription</keyword>
<comment type="subcellular location">
    <subcellularLocation>
        <location evidence="1">Nucleus</location>
    </subcellularLocation>
</comment>
<dbReference type="SMART" id="SM00355">
    <property type="entry name" value="ZnF_C2H2"/>
    <property type="match status" value="3"/>
</dbReference>
<dbReference type="PANTHER" id="PTHR46352">
    <property type="entry name" value="PROTEIN SENSITIVE TO PROTON RHIZOTOXICITY 1"/>
    <property type="match status" value="1"/>
</dbReference>
<dbReference type="InterPro" id="IPR013087">
    <property type="entry name" value="Znf_C2H2_type"/>
</dbReference>
<dbReference type="GO" id="GO:0005634">
    <property type="term" value="C:nucleus"/>
    <property type="evidence" value="ECO:0007669"/>
    <property type="project" value="UniProtKB-SubCell"/>
</dbReference>
<evidence type="ECO:0000256" key="6">
    <source>
        <dbReference type="ARBA" id="ARBA00023015"/>
    </source>
</evidence>
<dbReference type="PANTHER" id="PTHR46352:SF8">
    <property type="entry name" value="PROTEIN SENSITIVE TO PROTON RHIZOTOXICITY 2"/>
    <property type="match status" value="1"/>
</dbReference>
<dbReference type="Pfam" id="PF23115">
    <property type="entry name" value="zf-C2H2_STOP2_3rd"/>
    <property type="match status" value="1"/>
</dbReference>
<dbReference type="GO" id="GO:0010044">
    <property type="term" value="P:response to aluminum ion"/>
    <property type="evidence" value="ECO:0007669"/>
    <property type="project" value="InterPro"/>
</dbReference>
<dbReference type="InterPro" id="IPR036236">
    <property type="entry name" value="Znf_C2H2_sf"/>
</dbReference>
<dbReference type="ExpressionAtlas" id="A0A1D6KM37">
    <property type="expression patterns" value="baseline and differential"/>
</dbReference>
<reference evidence="10" key="1">
    <citation type="submission" date="2015-12" db="EMBL/GenBank/DDBJ databases">
        <title>Update maize B73 reference genome by single molecule sequencing technologies.</title>
        <authorList>
            <consortium name="Maize Genome Sequencing Project"/>
            <person name="Ware D."/>
        </authorList>
    </citation>
    <scope>NUCLEOTIDE SEQUENCE [LARGE SCALE GENOMIC DNA]</scope>
    <source>
        <tissue evidence="10">Seedling</tissue>
    </source>
</reference>
<keyword evidence="4" id="KW-0863">Zinc-finger</keyword>
<dbReference type="OrthoDB" id="8113227at2759"/>
<dbReference type="InterPro" id="IPR044300">
    <property type="entry name" value="STOP1/2"/>
</dbReference>
<evidence type="ECO:0000256" key="9">
    <source>
        <dbReference type="SAM" id="MobiDB-lite"/>
    </source>
</evidence>
<evidence type="ECO:0000256" key="4">
    <source>
        <dbReference type="ARBA" id="ARBA00022771"/>
    </source>
</evidence>
<gene>
    <name evidence="10" type="ORF">ZEAMMB73_Zm00001d031895</name>
</gene>